<accession>A0A0A6VW18</accession>
<dbReference type="EMBL" id="JSUH01000001">
    <property type="protein sequence ID" value="KHD99055.1"/>
    <property type="molecule type" value="Genomic_DNA"/>
</dbReference>
<dbReference type="PANTHER" id="PTHR30146">
    <property type="entry name" value="LACI-RELATED TRANSCRIPTIONAL REPRESSOR"/>
    <property type="match status" value="1"/>
</dbReference>
<keyword evidence="2" id="KW-0238">DNA-binding</keyword>
<dbReference type="SMART" id="SM00354">
    <property type="entry name" value="HTH_LACI"/>
    <property type="match status" value="1"/>
</dbReference>
<dbReference type="AlphaFoldDB" id="A0A0A6VW18"/>
<reference evidence="5 6" key="1">
    <citation type="journal article" date="2003" name="Int. J. Syst. Evol. Microbiol.">
        <title>Kocuria polaris sp. nov., an orange-pigmented psychrophilic bacterium isolated from an Antarctic cyanobacterial mat sample.</title>
        <authorList>
            <person name="Reddy G.S."/>
            <person name="Prakash J.S."/>
            <person name="Prabahar V."/>
            <person name="Matsumoto G.I."/>
            <person name="Stackebrandt E."/>
            <person name="Shivaji S."/>
        </authorList>
    </citation>
    <scope>NUCLEOTIDE SEQUENCE [LARGE SCALE GENOMIC DNA]</scope>
    <source>
        <strain evidence="5 6">CMS 76or</strain>
    </source>
</reference>
<sequence>MGARPAVTLKALAAELGLNPSTVSRVLNDPKGLGSKWAAPDTTERIFALAEERGYRKNPYAASLRTAKSHMIGVVVPRLQDYVLATMYEGIDEAASEHGYFTVVSNSLDDPTAHRAKAEKLLDRRADGLIFGDALFEDPFLDELAERGVAFTLVSRRSPGHRSVTCDDYAGGRMVAEHLVASGRRTFGLIAGNPRASTSIDRCAGFLDALAGHGLGVDPERVVPGGFDAPAGSVAAARILAVGPLPEAVFAVNDFAAIGALGVFAREGVTVPEDMALVGFNDTPLAGSVGLTTVRSPMHSIGRQGFEMLMDVLDGRDVESVRLPPELVVRTSA</sequence>
<dbReference type="Proteomes" id="UP000030466">
    <property type="component" value="Unassembled WGS sequence"/>
</dbReference>
<keyword evidence="6" id="KW-1185">Reference proteome</keyword>
<name>A0A0A6VW18_KOCRO</name>
<gene>
    <name evidence="5" type="ORF">GY22_01650</name>
</gene>
<dbReference type="OrthoDB" id="37081at2"/>
<dbReference type="GO" id="GO:0003700">
    <property type="term" value="F:DNA-binding transcription factor activity"/>
    <property type="evidence" value="ECO:0007669"/>
    <property type="project" value="TreeGrafter"/>
</dbReference>
<evidence type="ECO:0000259" key="4">
    <source>
        <dbReference type="PROSITE" id="PS50932"/>
    </source>
</evidence>
<dbReference type="CDD" id="cd06285">
    <property type="entry name" value="PBP1_LacI-like"/>
    <property type="match status" value="1"/>
</dbReference>
<evidence type="ECO:0000256" key="2">
    <source>
        <dbReference type="ARBA" id="ARBA00023125"/>
    </source>
</evidence>
<dbReference type="InterPro" id="IPR046335">
    <property type="entry name" value="LacI/GalR-like_sensor"/>
</dbReference>
<dbReference type="InterPro" id="IPR010982">
    <property type="entry name" value="Lambda_DNA-bd_dom_sf"/>
</dbReference>
<evidence type="ECO:0000313" key="6">
    <source>
        <dbReference type="Proteomes" id="UP000030466"/>
    </source>
</evidence>
<dbReference type="SUPFAM" id="SSF53822">
    <property type="entry name" value="Periplasmic binding protein-like I"/>
    <property type="match status" value="1"/>
</dbReference>
<dbReference type="InterPro" id="IPR000843">
    <property type="entry name" value="HTH_LacI"/>
</dbReference>
<protein>
    <submittedName>
        <fullName evidence="5">LacI family transcriptional regulator</fullName>
    </submittedName>
</protein>
<keyword evidence="3" id="KW-0804">Transcription</keyword>
<comment type="caution">
    <text evidence="5">The sequence shown here is derived from an EMBL/GenBank/DDBJ whole genome shotgun (WGS) entry which is preliminary data.</text>
</comment>
<dbReference type="Gene3D" id="1.10.260.40">
    <property type="entry name" value="lambda repressor-like DNA-binding domains"/>
    <property type="match status" value="1"/>
</dbReference>
<keyword evidence="1" id="KW-0805">Transcription regulation</keyword>
<dbReference type="SUPFAM" id="SSF47413">
    <property type="entry name" value="lambda repressor-like DNA-binding domains"/>
    <property type="match status" value="1"/>
</dbReference>
<evidence type="ECO:0000256" key="3">
    <source>
        <dbReference type="ARBA" id="ARBA00023163"/>
    </source>
</evidence>
<dbReference type="PROSITE" id="PS50932">
    <property type="entry name" value="HTH_LACI_2"/>
    <property type="match status" value="1"/>
</dbReference>
<evidence type="ECO:0000313" key="5">
    <source>
        <dbReference type="EMBL" id="KHD99055.1"/>
    </source>
</evidence>
<proteinExistence type="predicted"/>
<dbReference type="Gene3D" id="3.40.50.2300">
    <property type="match status" value="2"/>
</dbReference>
<feature type="domain" description="HTH lacI-type" evidence="4">
    <location>
        <begin position="7"/>
        <end position="66"/>
    </location>
</feature>
<dbReference type="RefSeq" id="WP_035923595.1">
    <property type="nucleotide sequence ID" value="NZ_JSUH01000001.1"/>
</dbReference>
<evidence type="ECO:0000256" key="1">
    <source>
        <dbReference type="ARBA" id="ARBA00023015"/>
    </source>
</evidence>
<dbReference type="CDD" id="cd01392">
    <property type="entry name" value="HTH_LacI"/>
    <property type="match status" value="1"/>
</dbReference>
<dbReference type="InterPro" id="IPR028082">
    <property type="entry name" value="Peripla_BP_I"/>
</dbReference>
<dbReference type="PANTHER" id="PTHR30146:SF109">
    <property type="entry name" value="HTH-TYPE TRANSCRIPTIONAL REGULATOR GALS"/>
    <property type="match status" value="1"/>
</dbReference>
<dbReference type="GO" id="GO:0000976">
    <property type="term" value="F:transcription cis-regulatory region binding"/>
    <property type="evidence" value="ECO:0007669"/>
    <property type="project" value="TreeGrafter"/>
</dbReference>
<dbReference type="Pfam" id="PF13377">
    <property type="entry name" value="Peripla_BP_3"/>
    <property type="match status" value="1"/>
</dbReference>
<organism evidence="5 6">
    <name type="scientific">Kocuria rosea subsp. polaris</name>
    <dbReference type="NCBI Taxonomy" id="136273"/>
    <lineage>
        <taxon>Bacteria</taxon>
        <taxon>Bacillati</taxon>
        <taxon>Actinomycetota</taxon>
        <taxon>Actinomycetes</taxon>
        <taxon>Micrococcales</taxon>
        <taxon>Micrococcaceae</taxon>
        <taxon>Kocuria</taxon>
    </lineage>
</organism>